<keyword evidence="2" id="KW-0677">Repeat</keyword>
<dbReference type="SUPFAM" id="SSF63829">
    <property type="entry name" value="Calcium-dependent phosphotriesterase"/>
    <property type="match status" value="1"/>
</dbReference>
<accession>A0ABX2EKR2</accession>
<dbReference type="PANTHER" id="PTHR11219">
    <property type="entry name" value="TENEURIN AND N-ACETYLGLUCOSAMINE-1-PHOSPHODIESTER ALPHA-N-ACETYLGLUCOSAMINIDASE"/>
    <property type="match status" value="1"/>
</dbReference>
<evidence type="ECO:0000259" key="5">
    <source>
        <dbReference type="Pfam" id="PF25023"/>
    </source>
</evidence>
<dbReference type="PANTHER" id="PTHR11219:SF69">
    <property type="entry name" value="TENEURIN-A"/>
    <property type="match status" value="1"/>
</dbReference>
<dbReference type="NCBIfam" id="TIGR03696">
    <property type="entry name" value="Rhs_assc_core"/>
    <property type="match status" value="1"/>
</dbReference>
<dbReference type="InterPro" id="IPR022385">
    <property type="entry name" value="Rhs_assc_core"/>
</dbReference>
<dbReference type="InterPro" id="IPR011042">
    <property type="entry name" value="6-blade_b-propeller_TolB-like"/>
</dbReference>
<dbReference type="InterPro" id="IPR051216">
    <property type="entry name" value="Teneurin"/>
</dbReference>
<evidence type="ECO:0000256" key="3">
    <source>
        <dbReference type="ARBA" id="ARBA00023157"/>
    </source>
</evidence>
<organism evidence="6 7">
    <name type="scientific">Pseudaquabacterium terrae</name>
    <dbReference type="NCBI Taxonomy" id="2732868"/>
    <lineage>
        <taxon>Bacteria</taxon>
        <taxon>Pseudomonadati</taxon>
        <taxon>Pseudomonadota</taxon>
        <taxon>Betaproteobacteria</taxon>
        <taxon>Burkholderiales</taxon>
        <taxon>Sphaerotilaceae</taxon>
        <taxon>Pseudaquabacterium</taxon>
    </lineage>
</organism>
<feature type="compositionally biased region" description="Polar residues" evidence="4">
    <location>
        <begin position="411"/>
        <end position="430"/>
    </location>
</feature>
<comment type="caution">
    <text evidence="6">The sequence shown here is derived from an EMBL/GenBank/DDBJ whole genome shotgun (WGS) entry which is preliminary data.</text>
</comment>
<feature type="domain" description="Teneurin-like YD-shell" evidence="5">
    <location>
        <begin position="224"/>
        <end position="1072"/>
    </location>
</feature>
<keyword evidence="1" id="KW-0245">EGF-like domain</keyword>
<dbReference type="Gene3D" id="2.120.10.30">
    <property type="entry name" value="TolB, C-terminal domain"/>
    <property type="match status" value="1"/>
</dbReference>
<protein>
    <recommendedName>
        <fullName evidence="5">Teneurin-like YD-shell domain-containing protein</fullName>
    </recommendedName>
</protein>
<sequence length="1250" mass="132268">MTTAKFTHVGAIGADDLGNLYVADHDNYGLMYPSDDPFIVRAHIRKISPDGVVSTVAVVEGAVYQIVPHKSGNIYIVSRPPHPAYYDDTWGVVGKNLVRKLSPTGAISVVAGGGTSLEDGVLATDALVILWNIAVDDDETVYIGEFLGDGIGSRVRRVDPQTGIITTIAGGGTSGALKSYATQAQLFGDYIGVALMPSGDLAIADGKSIALLEGKTPPYVADRIIIASADASEHYHFDESGRHLKTVNTRTGAALRTFGYTNGLLTTITDADGNVVTIARDGTGRATAIRGPLEQQTALDYDGNGWLRKITDPLGQSHTAEYAAGGHMQTFSRPRGHASTFTYDAKDRLTRDENAAGGYWQLSRTEQANGFTVTLNSALGRSKVYRVEHLLAGGERRENTELDGTKTIITSKPDGTTTIAAPDGTVTTQSKHADPRYGMQAPLRNETIRVPSGISAAIETTRTATLQQRNDPTTLIQETTTTKFNGRPFTEVYDGASRQTTYTTPVGRSSIVSTDVAGRPTVVQVGGLDAINYAYDPQGRLQSVTQGSGATQRALTYSYDAKGLQTVTDALSQSVVYQRDLIGRPTQVTLPGNRQLGVGHDPNSNLAGLTPPGRPEHGFTYNKVDLETHYTPPSVPGITNPTTEVHYNLDKQVTRIDRPDGSSLAYAYVPGKSLLTSITPSAGAGDAINLAYSPTSAQLASVGTADALTAFTYDGFLLKSQTVSGSVAGSIVWTYDNDFRVQSHKVNGVDTAFGYDNDNLLTQTGALSITRHPQHGMATGTSLGSIATTQSYSGFGEPHVFTVSHGGSTLYRSELGYDRAGRVTSRTETIQGVATQYEYEYDAASRLQTVKRNGTQTASYGYDANGNRTHENGALVASFDAQDRIQSQGATSYQFTAAGALQQKAQGAQTTGYVYDAFGNLRSVALPGGGQIAYLADGSGRRIGKKVNGTLVQGFVYQDQLRIAAELDGSGATVALFTYAEKANVPEYMVKGGTTYRIVTDHLGSVRLVADTATGAVAQRIDYDEWGRVTSDSNPGFQPFGFAGGLYDKDTGLVRFGARDYDAGIGRWTAKDPIGFGGGDSNLYGYVNNSPVTLTDPLGLMGVGGGGSASHRGSSGKSKDCECQGINPVKAGVALGNATIAGFSAASAGVKVAIAAGLSPASATGVGALPPAALVAWAMWNMKGSQAAWDRSMTQWREAMCEGPGKASWKNLQGLLPGGTQYDDAGEYANPWEYIQDQGWGKFLGEAGYF</sequence>
<keyword evidence="7" id="KW-1185">Reference proteome</keyword>
<name>A0ABX2EKR2_9BURK</name>
<evidence type="ECO:0000256" key="4">
    <source>
        <dbReference type="SAM" id="MobiDB-lite"/>
    </source>
</evidence>
<proteinExistence type="predicted"/>
<evidence type="ECO:0000313" key="7">
    <source>
        <dbReference type="Proteomes" id="UP000737171"/>
    </source>
</evidence>
<evidence type="ECO:0000256" key="1">
    <source>
        <dbReference type="ARBA" id="ARBA00022536"/>
    </source>
</evidence>
<reference evidence="6 7" key="1">
    <citation type="submission" date="2020-05" db="EMBL/GenBank/DDBJ databases">
        <title>Aquincola sp. isolate from soil.</title>
        <authorList>
            <person name="Han J."/>
            <person name="Kim D.-U."/>
        </authorList>
    </citation>
    <scope>NUCLEOTIDE SEQUENCE [LARGE SCALE GENOMIC DNA]</scope>
    <source>
        <strain evidence="6 7">S2</strain>
    </source>
</reference>
<feature type="region of interest" description="Disordered" evidence="4">
    <location>
        <begin position="411"/>
        <end position="437"/>
    </location>
</feature>
<dbReference type="RefSeq" id="WP_173125518.1">
    <property type="nucleotide sequence ID" value="NZ_JABRWJ010000005.1"/>
</dbReference>
<dbReference type="Gene3D" id="2.180.10.10">
    <property type="entry name" value="RHS repeat-associated core"/>
    <property type="match status" value="2"/>
</dbReference>
<dbReference type="InterPro" id="IPR056823">
    <property type="entry name" value="TEN-like_YD-shell"/>
</dbReference>
<keyword evidence="3" id="KW-1015">Disulfide bond</keyword>
<gene>
    <name evidence="6" type="ORF">HLB44_19360</name>
</gene>
<dbReference type="Proteomes" id="UP000737171">
    <property type="component" value="Unassembled WGS sequence"/>
</dbReference>
<evidence type="ECO:0000256" key="2">
    <source>
        <dbReference type="ARBA" id="ARBA00022737"/>
    </source>
</evidence>
<evidence type="ECO:0000313" key="6">
    <source>
        <dbReference type="EMBL" id="NRF69157.1"/>
    </source>
</evidence>
<dbReference type="EMBL" id="JABRWJ010000005">
    <property type="protein sequence ID" value="NRF69157.1"/>
    <property type="molecule type" value="Genomic_DNA"/>
</dbReference>
<dbReference type="Pfam" id="PF25023">
    <property type="entry name" value="TEN_YD-shell"/>
    <property type="match status" value="1"/>
</dbReference>